<evidence type="ECO:0000313" key="2">
    <source>
        <dbReference type="EMBL" id="GIX78072.1"/>
    </source>
</evidence>
<evidence type="ECO:0000256" key="1">
    <source>
        <dbReference type="SAM" id="MobiDB-lite"/>
    </source>
</evidence>
<dbReference type="AlphaFoldDB" id="A0AAV4N3C9"/>
<gene>
    <name evidence="2" type="ORF">CEXT_22571</name>
</gene>
<name>A0AAV4N3C9_CAEEX</name>
<proteinExistence type="predicted"/>
<organism evidence="2 3">
    <name type="scientific">Caerostris extrusa</name>
    <name type="common">Bark spider</name>
    <name type="synonym">Caerostris bankana</name>
    <dbReference type="NCBI Taxonomy" id="172846"/>
    <lineage>
        <taxon>Eukaryota</taxon>
        <taxon>Metazoa</taxon>
        <taxon>Ecdysozoa</taxon>
        <taxon>Arthropoda</taxon>
        <taxon>Chelicerata</taxon>
        <taxon>Arachnida</taxon>
        <taxon>Araneae</taxon>
        <taxon>Araneomorphae</taxon>
        <taxon>Entelegynae</taxon>
        <taxon>Araneoidea</taxon>
        <taxon>Araneidae</taxon>
        <taxon>Caerostris</taxon>
    </lineage>
</organism>
<reference evidence="2 3" key="1">
    <citation type="submission" date="2021-06" db="EMBL/GenBank/DDBJ databases">
        <title>Caerostris extrusa draft genome.</title>
        <authorList>
            <person name="Kono N."/>
            <person name="Arakawa K."/>
        </authorList>
    </citation>
    <scope>NUCLEOTIDE SEQUENCE [LARGE SCALE GENOMIC DNA]</scope>
</reference>
<dbReference type="Proteomes" id="UP001054945">
    <property type="component" value="Unassembled WGS sequence"/>
</dbReference>
<sequence length="116" mass="13373">MGLIPTLSNMLYPRPYSRDKDKNDCSSTKINYSTRKMRSKRNKTAMREWKKPSGQKLNKEATAPEDKFSNGFPPFQSTITYSCRWNIYLAGGWPPTFDFDIIFSSTSFSPDVFLGH</sequence>
<dbReference type="EMBL" id="BPLR01020381">
    <property type="protein sequence ID" value="GIX78072.1"/>
    <property type="molecule type" value="Genomic_DNA"/>
</dbReference>
<feature type="compositionally biased region" description="Basic and acidic residues" evidence="1">
    <location>
        <begin position="45"/>
        <end position="68"/>
    </location>
</feature>
<accession>A0AAV4N3C9</accession>
<feature type="region of interest" description="Disordered" evidence="1">
    <location>
        <begin position="36"/>
        <end position="69"/>
    </location>
</feature>
<keyword evidence="3" id="KW-1185">Reference proteome</keyword>
<comment type="caution">
    <text evidence="2">The sequence shown here is derived from an EMBL/GenBank/DDBJ whole genome shotgun (WGS) entry which is preliminary data.</text>
</comment>
<evidence type="ECO:0000313" key="3">
    <source>
        <dbReference type="Proteomes" id="UP001054945"/>
    </source>
</evidence>
<protein>
    <submittedName>
        <fullName evidence="2">Uncharacterized protein</fullName>
    </submittedName>
</protein>